<dbReference type="PANTHER" id="PTHR24148:SF64">
    <property type="entry name" value="HETEROKARYON INCOMPATIBILITY DOMAIN-CONTAINING PROTEIN"/>
    <property type="match status" value="1"/>
</dbReference>
<protein>
    <recommendedName>
        <fullName evidence="1">Heterokaryon incompatibility domain-containing protein</fullName>
    </recommendedName>
</protein>
<gene>
    <name evidence="2" type="ORF">K452DRAFT_252116</name>
</gene>
<dbReference type="Pfam" id="PF06985">
    <property type="entry name" value="HET"/>
    <property type="match status" value="1"/>
</dbReference>
<evidence type="ECO:0000313" key="3">
    <source>
        <dbReference type="Proteomes" id="UP000799438"/>
    </source>
</evidence>
<dbReference type="InterPro" id="IPR010730">
    <property type="entry name" value="HET"/>
</dbReference>
<proteinExistence type="predicted"/>
<dbReference type="EMBL" id="ML995489">
    <property type="protein sequence ID" value="KAF2140466.1"/>
    <property type="molecule type" value="Genomic_DNA"/>
</dbReference>
<dbReference type="PANTHER" id="PTHR24148">
    <property type="entry name" value="ANKYRIN REPEAT DOMAIN-CONTAINING PROTEIN 39 HOMOLOG-RELATED"/>
    <property type="match status" value="1"/>
</dbReference>
<name>A0A6A6B923_9PEZI</name>
<evidence type="ECO:0000259" key="1">
    <source>
        <dbReference type="Pfam" id="PF06985"/>
    </source>
</evidence>
<dbReference type="GeneID" id="54295738"/>
<dbReference type="RefSeq" id="XP_033396179.1">
    <property type="nucleotide sequence ID" value="XM_033538242.1"/>
</dbReference>
<evidence type="ECO:0000313" key="2">
    <source>
        <dbReference type="EMBL" id="KAF2140466.1"/>
    </source>
</evidence>
<keyword evidence="3" id="KW-1185">Reference proteome</keyword>
<dbReference type="Pfam" id="PF26639">
    <property type="entry name" value="Het-6_barrel"/>
    <property type="match status" value="1"/>
</dbReference>
<feature type="domain" description="Heterokaryon incompatibility" evidence="1">
    <location>
        <begin position="46"/>
        <end position="209"/>
    </location>
</feature>
<organism evidence="2 3">
    <name type="scientific">Aplosporella prunicola CBS 121167</name>
    <dbReference type="NCBI Taxonomy" id="1176127"/>
    <lineage>
        <taxon>Eukaryota</taxon>
        <taxon>Fungi</taxon>
        <taxon>Dikarya</taxon>
        <taxon>Ascomycota</taxon>
        <taxon>Pezizomycotina</taxon>
        <taxon>Dothideomycetes</taxon>
        <taxon>Dothideomycetes incertae sedis</taxon>
        <taxon>Botryosphaeriales</taxon>
        <taxon>Aplosporellaceae</taxon>
        <taxon>Aplosporella</taxon>
    </lineage>
</organism>
<sequence length="655" mass="73889">MEDQAYHYQSLPGPRYIRLLELLPGPPEARISVVLQDCLLDTAPAYDAISYVWGDPTAREEINCGDGRVSITRSLHDALRRFRREQEPRLLWADAICINQGDLAERAQQVQIMDCVYKSARVCLIWLGPSDEDTDVAMQLMRDISAEVCKRKGIAPEDLEREFDENGRDMLQAKHIGFNNLPPPNSPLWVSLGRLFKRKWFSRMWVLQEAHFARAVKVYCGAAQTTWAPVHHAADWFLTNSYDLNIETFWFVRKRDSDAQNPNYGTEERYGNVIGMRGYHLNNPQRLSVLSLLSEGHNFDATDSRDKIYALIHFDAFQHVLPGLRVDYTQPFQALYMDVAFKAMQRTKSVALLSHTRRDPDDDGDDSLPSWVPSWHKKKRKSHGSVLFGSDHDPLFHANGSRPLTSITRLGPDGRGIRLQGLTLATVVDVCDIVSWHMDTPDRLRKPIFTPHAPWTPYDVTAANAAYPSKEDVVMAYALTLTSGGIENQAVLALRCPASGMGPQRAEFVAWLQHLREEPDPTSPPGMYSDSRPRLDDDVEEAARMEMWVRYQGMARAYCAHRCLFRTDGRAWLGLGAKGVRSGDRVVLLRGGAAPVVLRERVREGVGEGEEGVREGGYVLVGDAYVHGVMDGEGWEGFAEGDGEGERREECFDVF</sequence>
<dbReference type="InterPro" id="IPR052895">
    <property type="entry name" value="HetReg/Transcr_Mod"/>
</dbReference>
<dbReference type="OrthoDB" id="2157530at2759"/>
<dbReference type="Proteomes" id="UP000799438">
    <property type="component" value="Unassembled WGS sequence"/>
</dbReference>
<reference evidence="2" key="1">
    <citation type="journal article" date="2020" name="Stud. Mycol.">
        <title>101 Dothideomycetes genomes: a test case for predicting lifestyles and emergence of pathogens.</title>
        <authorList>
            <person name="Haridas S."/>
            <person name="Albert R."/>
            <person name="Binder M."/>
            <person name="Bloem J."/>
            <person name="Labutti K."/>
            <person name="Salamov A."/>
            <person name="Andreopoulos B."/>
            <person name="Baker S."/>
            <person name="Barry K."/>
            <person name="Bills G."/>
            <person name="Bluhm B."/>
            <person name="Cannon C."/>
            <person name="Castanera R."/>
            <person name="Culley D."/>
            <person name="Daum C."/>
            <person name="Ezra D."/>
            <person name="Gonzalez J."/>
            <person name="Henrissat B."/>
            <person name="Kuo A."/>
            <person name="Liang C."/>
            <person name="Lipzen A."/>
            <person name="Lutzoni F."/>
            <person name="Magnuson J."/>
            <person name="Mondo S."/>
            <person name="Nolan M."/>
            <person name="Ohm R."/>
            <person name="Pangilinan J."/>
            <person name="Park H.-J."/>
            <person name="Ramirez L."/>
            <person name="Alfaro M."/>
            <person name="Sun H."/>
            <person name="Tritt A."/>
            <person name="Yoshinaga Y."/>
            <person name="Zwiers L.-H."/>
            <person name="Turgeon B."/>
            <person name="Goodwin S."/>
            <person name="Spatafora J."/>
            <person name="Crous P."/>
            <person name="Grigoriev I."/>
        </authorList>
    </citation>
    <scope>NUCLEOTIDE SEQUENCE</scope>
    <source>
        <strain evidence="2">CBS 121167</strain>
    </source>
</reference>
<dbReference type="AlphaFoldDB" id="A0A6A6B923"/>
<accession>A0A6A6B923</accession>